<sequence>MTPHSLTDKQRQRLEALQLYLNEPELVLICRPCGYALKPFGERVSRHLAEKHNVPKTQRRGLSALVKSLQLGDPNDVAPRPDGLPPHEALTVTRGHACRHCSYRTASDDLVCRHLSKAHGIKDSRKADGWQRDQIHSGVLLQSWSQNGARGYWIAQSTTTGSLPPCETGTPGADDAPAAQQALLAAAHDAERAHLASGLRATATAAATGPVDRAFQTGWMRRTGWDLMFDGARRDFLVQMSELPAFSPDARDAEDDMPYVSTPEDEARLQRIMSAVDGVFDRCEDTIQPMDVSMRCWLRSSEPYRPYKAPFELVSRQATTYKYRRLVKRLLCFCVRLWRLPLGTRLSQCRRSLTIAQSRALEALWSDEIWDTFCPDDATAADPTETRTTSAYRHVPDADSCRVLRTTTRTRARGIPSAQAPSFPAGGHNRAGISHSSFRDLSEDDSYGSATETDDDGDFEDLLSEGSEGLEDFDYKDTNASNHTDATEGSLTTDAVASPLFLSDRSLAGDYFSTALEDLTLRLLYFLMTEEFEDGQSKSTLLVYFSGVLGITSDGSGFRRPGNYTANLSAFIYCACLVRRQAPLGEFLSLRAYGRTVSPADGPNFRFNWSDDGQTISWDDGRLSLQQFRSLAHDMVRHTASAVDRLMYSWHPVFDLSKTKDRMANTHQGYSFISEPANGLQEAYLDLSQRACLSSIDGLLSKEGWLLRRVQRYIDDSEALLSALFA</sequence>
<evidence type="ECO:0000313" key="3">
    <source>
        <dbReference type="Proteomes" id="UP001322277"/>
    </source>
</evidence>
<dbReference type="AlphaFoldDB" id="A0AAX4J4Y3"/>
<accession>A0AAX4J4Y3</accession>
<organism evidence="2 3">
    <name type="scientific">Colletotrichum destructivum</name>
    <dbReference type="NCBI Taxonomy" id="34406"/>
    <lineage>
        <taxon>Eukaryota</taxon>
        <taxon>Fungi</taxon>
        <taxon>Dikarya</taxon>
        <taxon>Ascomycota</taxon>
        <taxon>Pezizomycotina</taxon>
        <taxon>Sordariomycetes</taxon>
        <taxon>Hypocreomycetidae</taxon>
        <taxon>Glomerellales</taxon>
        <taxon>Glomerellaceae</taxon>
        <taxon>Colletotrichum</taxon>
        <taxon>Colletotrichum destructivum species complex</taxon>
    </lineage>
</organism>
<keyword evidence="3" id="KW-1185">Reference proteome</keyword>
<gene>
    <name evidence="2" type="ORF">CDEST_15461</name>
</gene>
<dbReference type="EMBL" id="CP137316">
    <property type="protein sequence ID" value="WQF90447.1"/>
    <property type="molecule type" value="Genomic_DNA"/>
</dbReference>
<evidence type="ECO:0008006" key="4">
    <source>
        <dbReference type="Google" id="ProtNLM"/>
    </source>
</evidence>
<dbReference type="GeneID" id="87951961"/>
<feature type="region of interest" description="Disordered" evidence="1">
    <location>
        <begin position="410"/>
        <end position="429"/>
    </location>
</feature>
<dbReference type="KEGG" id="cdet:87951961"/>
<dbReference type="InterPro" id="IPR022698">
    <property type="entry name" value="OrsD"/>
</dbReference>
<reference evidence="3" key="1">
    <citation type="journal article" date="2023" name="bioRxiv">
        <title>Complete genome of the Medicago anthracnose fungus, Colletotrichum destructivum, reveals a mini-chromosome-like region within a core chromosome.</title>
        <authorList>
            <person name="Lapalu N."/>
            <person name="Simon A."/>
            <person name="Lu A."/>
            <person name="Plaumann P.-L."/>
            <person name="Amselem J."/>
            <person name="Pigne S."/>
            <person name="Auger A."/>
            <person name="Koch C."/>
            <person name="Dallery J.-F."/>
            <person name="O'Connell R.J."/>
        </authorList>
    </citation>
    <scope>NUCLEOTIDE SEQUENCE [LARGE SCALE GENOMIC DNA]</scope>
    <source>
        <strain evidence="3">CBS 520.97</strain>
    </source>
</reference>
<dbReference type="Proteomes" id="UP001322277">
    <property type="component" value="Chromosome 12"/>
</dbReference>
<evidence type="ECO:0000256" key="1">
    <source>
        <dbReference type="SAM" id="MobiDB-lite"/>
    </source>
</evidence>
<feature type="region of interest" description="Disordered" evidence="1">
    <location>
        <begin position="439"/>
        <end position="463"/>
    </location>
</feature>
<protein>
    <recommendedName>
        <fullName evidence="4">C2H2-type domain-containing protein</fullName>
    </recommendedName>
</protein>
<proteinExistence type="predicted"/>
<evidence type="ECO:0000313" key="2">
    <source>
        <dbReference type="EMBL" id="WQF90447.1"/>
    </source>
</evidence>
<dbReference type="RefSeq" id="XP_062787668.1">
    <property type="nucleotide sequence ID" value="XM_062931617.1"/>
</dbReference>
<dbReference type="Pfam" id="PF12013">
    <property type="entry name" value="OrsD"/>
    <property type="match status" value="1"/>
</dbReference>
<name>A0AAX4J4Y3_9PEZI</name>
<feature type="compositionally biased region" description="Acidic residues" evidence="1">
    <location>
        <begin position="442"/>
        <end position="463"/>
    </location>
</feature>